<keyword evidence="2" id="KW-1185">Reference proteome</keyword>
<proteinExistence type="predicted"/>
<organism evidence="1 2">
    <name type="scientific">Flavilitoribacter nigricans (strain ATCC 23147 / DSM 23189 / NBRC 102662 / NCIMB 1420 / SS-2)</name>
    <name type="common">Lewinella nigricans</name>
    <dbReference type="NCBI Taxonomy" id="1122177"/>
    <lineage>
        <taxon>Bacteria</taxon>
        <taxon>Pseudomonadati</taxon>
        <taxon>Bacteroidota</taxon>
        <taxon>Saprospiria</taxon>
        <taxon>Saprospirales</taxon>
        <taxon>Lewinellaceae</taxon>
        <taxon>Flavilitoribacter</taxon>
    </lineage>
</organism>
<name>A0A2D0MYQ2_FLAN2</name>
<reference evidence="1 2" key="1">
    <citation type="submission" date="2017-10" db="EMBL/GenBank/DDBJ databases">
        <title>The draft genome sequence of Lewinella nigricans NBRC 102662.</title>
        <authorList>
            <person name="Wang K."/>
        </authorList>
    </citation>
    <scope>NUCLEOTIDE SEQUENCE [LARGE SCALE GENOMIC DNA]</scope>
    <source>
        <strain evidence="1 2">NBRC 102662</strain>
    </source>
</reference>
<comment type="caution">
    <text evidence="1">The sequence shown here is derived from an EMBL/GenBank/DDBJ whole genome shotgun (WGS) entry which is preliminary data.</text>
</comment>
<dbReference type="AlphaFoldDB" id="A0A2D0MYQ2"/>
<evidence type="ECO:0000313" key="1">
    <source>
        <dbReference type="EMBL" id="PHN00583.1"/>
    </source>
</evidence>
<protein>
    <submittedName>
        <fullName evidence="1">Uncharacterized protein</fullName>
    </submittedName>
</protein>
<dbReference type="Proteomes" id="UP000223913">
    <property type="component" value="Unassembled WGS sequence"/>
</dbReference>
<accession>A0A2D0MYQ2</accession>
<dbReference type="EMBL" id="PDUD01000098">
    <property type="protein sequence ID" value="PHN00583.1"/>
    <property type="molecule type" value="Genomic_DNA"/>
</dbReference>
<sequence>MQEEITNKLIEIYAARKYNAVSDSKEHTKLCEEYGNKGWFNERRQIISATKKKIEQFESEKPSVQVSESLYLLNKRKDNDELGFDLAYKLIYETLIPNWNDRQIEYFEEVLTILDNCGNDYFLSFTSRKVNPVELNIVHLNYQHFIKYVLMPRDWKRELADAEQKNINLLARAINRLLCEKLKGFYYPSHEGDNTMVEKKLEENCCASFAFIQLIQNVIFNSRPDKCNYCHLEYKYAIQTIAPELRLYILAERSHDELVKKQFVEEEYEDWHQEVLKKDKIHLPFTESFSIKQLKEMRFQIEENLSNKIQDRKDKLFQSVPA</sequence>
<gene>
    <name evidence="1" type="ORF">CRP01_41470</name>
</gene>
<evidence type="ECO:0000313" key="2">
    <source>
        <dbReference type="Proteomes" id="UP000223913"/>
    </source>
</evidence>
<dbReference type="RefSeq" id="WP_099155999.1">
    <property type="nucleotide sequence ID" value="NZ_PDUD01000098.1"/>
</dbReference>